<dbReference type="InterPro" id="IPR036291">
    <property type="entry name" value="NAD(P)-bd_dom_sf"/>
</dbReference>
<dbReference type="Gene3D" id="3.40.50.720">
    <property type="entry name" value="NAD(P)-binding Rossmann-like Domain"/>
    <property type="match status" value="1"/>
</dbReference>
<dbReference type="Pfam" id="PF05368">
    <property type="entry name" value="NmrA"/>
    <property type="match status" value="1"/>
</dbReference>
<feature type="domain" description="NmrA-like" evidence="3">
    <location>
        <begin position="4"/>
        <end position="235"/>
    </location>
</feature>
<dbReference type="STRING" id="40998.A0A2P7Z494"/>
<evidence type="ECO:0000313" key="4">
    <source>
        <dbReference type="EMBL" id="PSK43029.1"/>
    </source>
</evidence>
<comment type="caution">
    <text evidence="4">The sequence shown here is derived from an EMBL/GenBank/DDBJ whole genome shotgun (WGS) entry which is preliminary data.</text>
</comment>
<reference evidence="4 5" key="1">
    <citation type="submission" date="2017-05" db="EMBL/GenBank/DDBJ databases">
        <title>Draft genome sequence of Elsinoe australis.</title>
        <authorList>
            <person name="Cheng Q."/>
        </authorList>
    </citation>
    <scope>NUCLEOTIDE SEQUENCE [LARGE SCALE GENOMIC DNA]</scope>
    <source>
        <strain evidence="4 5">NL1</strain>
    </source>
</reference>
<accession>A0A2P7Z494</accession>
<evidence type="ECO:0000256" key="2">
    <source>
        <dbReference type="ARBA" id="ARBA00023002"/>
    </source>
</evidence>
<organism evidence="4 5">
    <name type="scientific">Elsinoe australis</name>
    <dbReference type="NCBI Taxonomy" id="40998"/>
    <lineage>
        <taxon>Eukaryota</taxon>
        <taxon>Fungi</taxon>
        <taxon>Dikarya</taxon>
        <taxon>Ascomycota</taxon>
        <taxon>Pezizomycotina</taxon>
        <taxon>Dothideomycetes</taxon>
        <taxon>Dothideomycetidae</taxon>
        <taxon>Myriangiales</taxon>
        <taxon>Elsinoaceae</taxon>
        <taxon>Elsinoe</taxon>
    </lineage>
</organism>
<dbReference type="PANTHER" id="PTHR47706:SF1">
    <property type="entry name" value="CIPA-LIKE, PUTATIVE (AFU_ORTHOLOGUE AFUA_1G12460)-RELATED"/>
    <property type="match status" value="1"/>
</dbReference>
<dbReference type="GO" id="GO:0016491">
    <property type="term" value="F:oxidoreductase activity"/>
    <property type="evidence" value="ECO:0007669"/>
    <property type="project" value="UniProtKB-KW"/>
</dbReference>
<keyword evidence="5" id="KW-1185">Reference proteome</keyword>
<dbReference type="InterPro" id="IPR045312">
    <property type="entry name" value="PCBER-like"/>
</dbReference>
<dbReference type="EMBL" id="NHZQ01000331">
    <property type="protein sequence ID" value="PSK43029.1"/>
    <property type="molecule type" value="Genomic_DNA"/>
</dbReference>
<evidence type="ECO:0000256" key="1">
    <source>
        <dbReference type="ARBA" id="ARBA00022857"/>
    </source>
</evidence>
<sequence length="296" mass="31101">MSIKRVAVQGGTGNLGPSVVDALVDAGFQVDVLSRSSTHPPQVNKAATIKQVDPSDSSAVTSVLKGADAFVSVVGNSGFAQQSALIDAAIAAGVKFFIPSEFGSNTENANAAALPVFGAKIETQKYLKEKKDKIGYAFINNGAFLDWGLEKSFVINTSGGVTKLYDGGDVKFSATNLSDIGKAVAGVLKNIDKYNGKFVHINSAVTTQNQLLAAAKKAGVDVKTEPASTAEVYKNSMETLQTGKGDIGAAMIGFLFRALFDPTYGNVYDQTDSKDLGIKVLNDSEIEDFVAKVVKK</sequence>
<dbReference type="PANTHER" id="PTHR47706">
    <property type="entry name" value="NMRA-LIKE FAMILY PROTEIN"/>
    <property type="match status" value="1"/>
</dbReference>
<dbReference type="InterPro" id="IPR008030">
    <property type="entry name" value="NmrA-like"/>
</dbReference>
<protein>
    <recommendedName>
        <fullName evidence="3">NmrA-like domain-containing protein</fullName>
    </recommendedName>
</protein>
<dbReference type="AlphaFoldDB" id="A0A2P7Z494"/>
<evidence type="ECO:0000313" key="5">
    <source>
        <dbReference type="Proteomes" id="UP000243723"/>
    </source>
</evidence>
<proteinExistence type="predicted"/>
<name>A0A2P7Z494_9PEZI</name>
<keyword evidence="1" id="KW-0521">NADP</keyword>
<gene>
    <name evidence="4" type="ORF">B9Z65_6983</name>
</gene>
<evidence type="ECO:0000259" key="3">
    <source>
        <dbReference type="Pfam" id="PF05368"/>
    </source>
</evidence>
<dbReference type="OrthoDB" id="9974981at2759"/>
<dbReference type="CDD" id="cd05259">
    <property type="entry name" value="PCBER_SDR_a"/>
    <property type="match status" value="1"/>
</dbReference>
<dbReference type="Gene3D" id="3.90.25.10">
    <property type="entry name" value="UDP-galactose 4-epimerase, domain 1"/>
    <property type="match status" value="1"/>
</dbReference>
<keyword evidence="2" id="KW-0560">Oxidoreductase</keyword>
<dbReference type="Proteomes" id="UP000243723">
    <property type="component" value="Unassembled WGS sequence"/>
</dbReference>
<dbReference type="SUPFAM" id="SSF51735">
    <property type="entry name" value="NAD(P)-binding Rossmann-fold domains"/>
    <property type="match status" value="1"/>
</dbReference>
<dbReference type="InterPro" id="IPR051609">
    <property type="entry name" value="NmrA/Isoflavone_reductase-like"/>
</dbReference>